<feature type="region of interest" description="Disordered" evidence="1">
    <location>
        <begin position="1"/>
        <end position="21"/>
    </location>
</feature>
<sequence length="100" mass="10976">MQADSGQKQGFANAAKNEGMNRPLTDIPIRIWSSLKIDGCPPGSMTCTNLIPGTELRNRSRKVQLSWAHLGAEHITLLKALTKEEVFAEPSHVELYGSSQ</sequence>
<dbReference type="Proteomes" id="UP000184041">
    <property type="component" value="Unassembled WGS sequence"/>
</dbReference>
<organism evidence="2 3">
    <name type="scientific">Fodinibius roseus</name>
    <dbReference type="NCBI Taxonomy" id="1194090"/>
    <lineage>
        <taxon>Bacteria</taxon>
        <taxon>Pseudomonadati</taxon>
        <taxon>Balneolota</taxon>
        <taxon>Balneolia</taxon>
        <taxon>Balneolales</taxon>
        <taxon>Balneolaceae</taxon>
        <taxon>Fodinibius</taxon>
    </lineage>
</organism>
<proteinExistence type="predicted"/>
<feature type="compositionally biased region" description="Polar residues" evidence="1">
    <location>
        <begin position="1"/>
        <end position="10"/>
    </location>
</feature>
<evidence type="ECO:0000313" key="3">
    <source>
        <dbReference type="Proteomes" id="UP000184041"/>
    </source>
</evidence>
<keyword evidence="3" id="KW-1185">Reference proteome</keyword>
<dbReference type="AlphaFoldDB" id="A0A1M5HWI3"/>
<evidence type="ECO:0000256" key="1">
    <source>
        <dbReference type="SAM" id="MobiDB-lite"/>
    </source>
</evidence>
<accession>A0A1M5HWI3</accession>
<dbReference type="EMBL" id="FQUS01000021">
    <property type="protein sequence ID" value="SHG20305.1"/>
    <property type="molecule type" value="Genomic_DNA"/>
</dbReference>
<protein>
    <submittedName>
        <fullName evidence="2">Uncharacterized protein</fullName>
    </submittedName>
</protein>
<reference evidence="2 3" key="1">
    <citation type="submission" date="2016-11" db="EMBL/GenBank/DDBJ databases">
        <authorList>
            <person name="Jaros S."/>
            <person name="Januszkiewicz K."/>
            <person name="Wedrychowicz H."/>
        </authorList>
    </citation>
    <scope>NUCLEOTIDE SEQUENCE [LARGE SCALE GENOMIC DNA]</scope>
    <source>
        <strain evidence="2 3">DSM 21986</strain>
    </source>
</reference>
<gene>
    <name evidence="2" type="ORF">SAMN05443144_12145</name>
</gene>
<evidence type="ECO:0000313" key="2">
    <source>
        <dbReference type="EMBL" id="SHG20305.1"/>
    </source>
</evidence>
<name>A0A1M5HWI3_9BACT</name>
<dbReference type="STRING" id="1194090.SAMN05443144_12145"/>